<dbReference type="PANTHER" id="PTHR42756">
    <property type="entry name" value="TRANSCRIPTIONAL REGULATOR, MARR"/>
    <property type="match status" value="1"/>
</dbReference>
<dbReference type="RefSeq" id="WP_195693566.1">
    <property type="nucleotide sequence ID" value="NZ_CP064760.1"/>
</dbReference>
<dbReference type="CDD" id="cd00090">
    <property type="entry name" value="HTH_ARSR"/>
    <property type="match status" value="1"/>
</dbReference>
<dbReference type="GO" id="GO:0003700">
    <property type="term" value="F:DNA-binding transcription factor activity"/>
    <property type="evidence" value="ECO:0007669"/>
    <property type="project" value="InterPro"/>
</dbReference>
<organism evidence="6 7">
    <name type="scientific">Microbacterium schleiferi</name>
    <dbReference type="NCBI Taxonomy" id="69362"/>
    <lineage>
        <taxon>Bacteria</taxon>
        <taxon>Bacillati</taxon>
        <taxon>Actinomycetota</taxon>
        <taxon>Actinomycetes</taxon>
        <taxon>Micrococcales</taxon>
        <taxon>Microbacteriaceae</taxon>
        <taxon>Microbacterium</taxon>
    </lineage>
</organism>
<dbReference type="SMART" id="SM00347">
    <property type="entry name" value="HTH_MARR"/>
    <property type="match status" value="1"/>
</dbReference>
<dbReference type="KEGG" id="msf:IT882_05940"/>
<dbReference type="GO" id="GO:0003677">
    <property type="term" value="F:DNA binding"/>
    <property type="evidence" value="ECO:0007669"/>
    <property type="project" value="UniProtKB-KW"/>
</dbReference>
<dbReference type="EMBL" id="CP064760">
    <property type="protein sequence ID" value="QPE05550.1"/>
    <property type="molecule type" value="Genomic_DNA"/>
</dbReference>
<sequence>MDEVDLPSLISLAAGAIERHVREHLLASGFDGLRTRHGYVFQRLMTGPQSISDLGRSLNVTQQAMSKTVRELTDLGYVETISDTSDARRKLVQLTARGHDSITAARDVRSRLNARVAGRVSTPEFAGATVVLAALLNDLGIGGHVKDRSVPDPEGQPDNRHHRGGSATAS</sequence>
<dbReference type="PANTHER" id="PTHR42756:SF1">
    <property type="entry name" value="TRANSCRIPTIONAL REPRESSOR OF EMRAB OPERON"/>
    <property type="match status" value="1"/>
</dbReference>
<keyword evidence="2 6" id="KW-0238">DNA-binding</keyword>
<proteinExistence type="predicted"/>
<evidence type="ECO:0000256" key="2">
    <source>
        <dbReference type="ARBA" id="ARBA00023125"/>
    </source>
</evidence>
<name>A0A7S8N062_9MICO</name>
<dbReference type="PROSITE" id="PS50995">
    <property type="entry name" value="HTH_MARR_2"/>
    <property type="match status" value="1"/>
</dbReference>
<feature type="domain" description="HTH marR-type" evidence="5">
    <location>
        <begin position="3"/>
        <end position="137"/>
    </location>
</feature>
<keyword evidence="3" id="KW-0804">Transcription</keyword>
<reference evidence="6 7" key="1">
    <citation type="submission" date="2020-11" db="EMBL/GenBank/DDBJ databases">
        <title>Amino acid is mineralized and recycled by bacteria in oceanic microbiome.</title>
        <authorList>
            <person name="Zheng L.Y."/>
        </authorList>
    </citation>
    <scope>NUCLEOTIDE SEQUENCE [LARGE SCALE GENOMIC DNA]</scope>
    <source>
        <strain evidence="6 7">A32-1</strain>
    </source>
</reference>
<gene>
    <name evidence="6" type="ORF">IT882_05940</name>
</gene>
<protein>
    <submittedName>
        <fullName evidence="6">Winged helix DNA-binding protein</fullName>
    </submittedName>
</protein>
<keyword evidence="1" id="KW-0805">Transcription regulation</keyword>
<dbReference type="InterPro" id="IPR011991">
    <property type="entry name" value="ArsR-like_HTH"/>
</dbReference>
<accession>A0A7S8N062</accession>
<evidence type="ECO:0000256" key="3">
    <source>
        <dbReference type="ARBA" id="ARBA00023163"/>
    </source>
</evidence>
<dbReference type="InterPro" id="IPR000835">
    <property type="entry name" value="HTH_MarR-typ"/>
</dbReference>
<dbReference type="SUPFAM" id="SSF46785">
    <property type="entry name" value="Winged helix' DNA-binding domain"/>
    <property type="match status" value="1"/>
</dbReference>
<dbReference type="Gene3D" id="1.10.10.10">
    <property type="entry name" value="Winged helix-like DNA-binding domain superfamily/Winged helix DNA-binding domain"/>
    <property type="match status" value="1"/>
</dbReference>
<dbReference type="AlphaFoldDB" id="A0A7S8N062"/>
<evidence type="ECO:0000259" key="5">
    <source>
        <dbReference type="PROSITE" id="PS50995"/>
    </source>
</evidence>
<dbReference type="Pfam" id="PF13463">
    <property type="entry name" value="HTH_27"/>
    <property type="match status" value="1"/>
</dbReference>
<feature type="region of interest" description="Disordered" evidence="4">
    <location>
        <begin position="145"/>
        <end position="170"/>
    </location>
</feature>
<dbReference type="Proteomes" id="UP000594480">
    <property type="component" value="Chromosome"/>
</dbReference>
<keyword evidence="7" id="KW-1185">Reference proteome</keyword>
<evidence type="ECO:0000313" key="7">
    <source>
        <dbReference type="Proteomes" id="UP000594480"/>
    </source>
</evidence>
<evidence type="ECO:0000256" key="4">
    <source>
        <dbReference type="SAM" id="MobiDB-lite"/>
    </source>
</evidence>
<dbReference type="InterPro" id="IPR036390">
    <property type="entry name" value="WH_DNA-bd_sf"/>
</dbReference>
<evidence type="ECO:0000256" key="1">
    <source>
        <dbReference type="ARBA" id="ARBA00023015"/>
    </source>
</evidence>
<evidence type="ECO:0000313" key="6">
    <source>
        <dbReference type="EMBL" id="QPE05550.1"/>
    </source>
</evidence>
<dbReference type="InterPro" id="IPR036388">
    <property type="entry name" value="WH-like_DNA-bd_sf"/>
</dbReference>